<dbReference type="Pfam" id="PF08212">
    <property type="entry name" value="Lipocalin_2"/>
    <property type="match status" value="1"/>
</dbReference>
<dbReference type="SUPFAM" id="SSF50814">
    <property type="entry name" value="Lipocalins"/>
    <property type="match status" value="1"/>
</dbReference>
<proteinExistence type="inferred from homology"/>
<comment type="function">
    <text evidence="2">Involved in the storage or transport of lipids necessary for membrane maintenance under stressful conditions. Displays a binding preference for lysophospholipids.</text>
</comment>
<keyword evidence="2" id="KW-0446">Lipid-binding</keyword>
<organism evidence="4 5">
    <name type="scientific">Larsenimonas rhizosphaerae</name>
    <dbReference type="NCBI Taxonomy" id="2944682"/>
    <lineage>
        <taxon>Bacteria</taxon>
        <taxon>Pseudomonadati</taxon>
        <taxon>Pseudomonadota</taxon>
        <taxon>Gammaproteobacteria</taxon>
        <taxon>Oceanospirillales</taxon>
        <taxon>Halomonadaceae</taxon>
        <taxon>Larsenimonas</taxon>
    </lineage>
</organism>
<keyword evidence="2" id="KW-0472">Membrane</keyword>
<dbReference type="RefSeq" id="WP_265895165.1">
    <property type="nucleotide sequence ID" value="NZ_JAPIVE010000001.1"/>
</dbReference>
<dbReference type="EMBL" id="JAPIVE010000001">
    <property type="protein sequence ID" value="MCX2522644.1"/>
    <property type="molecule type" value="Genomic_DNA"/>
</dbReference>
<comment type="subunit">
    <text evidence="2">Homodimer.</text>
</comment>
<gene>
    <name evidence="4" type="ORF">OQ287_00105</name>
</gene>
<evidence type="ECO:0000313" key="5">
    <source>
        <dbReference type="Proteomes" id="UP001165678"/>
    </source>
</evidence>
<dbReference type="PANTHER" id="PTHR10612:SF34">
    <property type="entry name" value="APOLIPOPROTEIN D"/>
    <property type="match status" value="1"/>
</dbReference>
<dbReference type="CDD" id="cd19438">
    <property type="entry name" value="lipocalin_Blc-like"/>
    <property type="match status" value="1"/>
</dbReference>
<protein>
    <recommendedName>
        <fullName evidence="2">Outer membrane lipoprotein Blc</fullName>
    </recommendedName>
</protein>
<accession>A0AA41ZEG9</accession>
<sequence length="179" mass="20498">MKANLRAVWAAAGGDPGIPGGIKPVAHVDAERYKGTWYEIARLDHPFERRLSEVTASYYPRADGGLDVVNRGYDVVKRMWKEARGVAYPVNQPADGRFKVTFFWRFYAGYNIILLDPEYDHVVIVGPNRHFLWVLARTPWISDSVFKDITHWLSSQGFPASDLNRVHHERSYPTHTGTR</sequence>
<comment type="subcellular location">
    <subcellularLocation>
        <location evidence="2">Cell outer membrane</location>
    </subcellularLocation>
</comment>
<comment type="similarity">
    <text evidence="1 2">Belongs to the calycin superfamily. Lipocalin family.</text>
</comment>
<dbReference type="InterPro" id="IPR000566">
    <property type="entry name" value="Lipocln_cytosolic_FA-bd_dom"/>
</dbReference>
<dbReference type="InterPro" id="IPR012674">
    <property type="entry name" value="Calycin"/>
</dbReference>
<evidence type="ECO:0000256" key="2">
    <source>
        <dbReference type="PIRNR" id="PIRNR036893"/>
    </source>
</evidence>
<evidence type="ECO:0000313" key="4">
    <source>
        <dbReference type="EMBL" id="MCX2522644.1"/>
    </source>
</evidence>
<dbReference type="PRINTS" id="PR01171">
    <property type="entry name" value="BCTLIPOCALIN"/>
</dbReference>
<keyword evidence="2" id="KW-0449">Lipoprotein</keyword>
<evidence type="ECO:0000259" key="3">
    <source>
        <dbReference type="Pfam" id="PF08212"/>
    </source>
</evidence>
<name>A0AA41ZEG9_9GAMM</name>
<dbReference type="InterPro" id="IPR002446">
    <property type="entry name" value="Lipocalin_bac"/>
</dbReference>
<dbReference type="PIRSF" id="PIRSF036893">
    <property type="entry name" value="Lipocalin_ApoD"/>
    <property type="match status" value="1"/>
</dbReference>
<dbReference type="InterPro" id="IPR022271">
    <property type="entry name" value="Lipocalin_ApoD"/>
</dbReference>
<reference evidence="4" key="1">
    <citation type="submission" date="2022-11" db="EMBL/GenBank/DDBJ databases">
        <title>Larsenimonas rhizosphaerae sp. nov., isolated from a tidal mudflat.</title>
        <authorList>
            <person name="Lee S.D."/>
            <person name="Kim I.S."/>
        </authorList>
    </citation>
    <scope>NUCLEOTIDE SEQUENCE</scope>
    <source>
        <strain evidence="4">GH2-1</strain>
    </source>
</reference>
<dbReference type="PANTHER" id="PTHR10612">
    <property type="entry name" value="APOLIPOPROTEIN D"/>
    <property type="match status" value="1"/>
</dbReference>
<dbReference type="GO" id="GO:0008289">
    <property type="term" value="F:lipid binding"/>
    <property type="evidence" value="ECO:0007669"/>
    <property type="project" value="UniProtKB-UniRule"/>
</dbReference>
<dbReference type="Gene3D" id="2.40.128.20">
    <property type="match status" value="1"/>
</dbReference>
<dbReference type="Proteomes" id="UP001165678">
    <property type="component" value="Unassembled WGS sequence"/>
</dbReference>
<evidence type="ECO:0000256" key="1">
    <source>
        <dbReference type="ARBA" id="ARBA00006889"/>
    </source>
</evidence>
<dbReference type="GO" id="GO:0006950">
    <property type="term" value="P:response to stress"/>
    <property type="evidence" value="ECO:0007669"/>
    <property type="project" value="UniProtKB-ARBA"/>
</dbReference>
<keyword evidence="5" id="KW-1185">Reference proteome</keyword>
<feature type="domain" description="Lipocalin/cytosolic fatty-acid binding" evidence="3">
    <location>
        <begin position="28"/>
        <end position="167"/>
    </location>
</feature>
<dbReference type="InterPro" id="IPR047202">
    <property type="entry name" value="Lipocalin_Blc-like_dom"/>
</dbReference>
<dbReference type="AlphaFoldDB" id="A0AA41ZEG9"/>
<dbReference type="GO" id="GO:0009279">
    <property type="term" value="C:cell outer membrane"/>
    <property type="evidence" value="ECO:0007669"/>
    <property type="project" value="UniProtKB-SubCell"/>
</dbReference>
<keyword evidence="2" id="KW-0998">Cell outer membrane</keyword>
<comment type="caution">
    <text evidence="4">The sequence shown here is derived from an EMBL/GenBank/DDBJ whole genome shotgun (WGS) entry which is preliminary data.</text>
</comment>